<feature type="transmembrane region" description="Helical" evidence="15">
    <location>
        <begin position="587"/>
        <end position="607"/>
    </location>
</feature>
<reference evidence="17 18" key="1">
    <citation type="journal article" date="2013" name="Proc. Natl. Acad. Sci. U.S.A.">
        <title>Fine-scale variation in meiotic recombination in Mimulus inferred from population shotgun sequencing.</title>
        <authorList>
            <person name="Hellsten U."/>
            <person name="Wright K.M."/>
            <person name="Jenkins J."/>
            <person name="Shu S."/>
            <person name="Yuan Y."/>
            <person name="Wessler S.R."/>
            <person name="Schmutz J."/>
            <person name="Willis J.H."/>
            <person name="Rokhsar D.S."/>
        </authorList>
    </citation>
    <scope>NUCLEOTIDE SEQUENCE [LARGE SCALE GENOMIC DNA]</scope>
    <source>
        <strain evidence="18">cv. DUN x IM62</strain>
    </source>
</reference>
<protein>
    <recommendedName>
        <fullName evidence="13">ferric-chelate reductase (NADH)</fullName>
        <ecNumber evidence="13">1.16.1.7</ecNumber>
    </recommendedName>
</protein>
<evidence type="ECO:0000256" key="6">
    <source>
        <dbReference type="ARBA" id="ARBA00022723"/>
    </source>
</evidence>
<evidence type="ECO:0000256" key="11">
    <source>
        <dbReference type="ARBA" id="ARBA00023136"/>
    </source>
</evidence>
<feature type="region of interest" description="Disordered" evidence="14">
    <location>
        <begin position="509"/>
        <end position="530"/>
    </location>
</feature>
<keyword evidence="8" id="KW-0560">Oxidoreductase</keyword>
<dbReference type="Pfam" id="PF01794">
    <property type="entry name" value="Ferric_reduct"/>
    <property type="match status" value="1"/>
</dbReference>
<feature type="transmembrane region" description="Helical" evidence="15">
    <location>
        <begin position="110"/>
        <end position="138"/>
    </location>
</feature>
<dbReference type="Proteomes" id="UP000030748">
    <property type="component" value="Unassembled WGS sequence"/>
</dbReference>
<feature type="transmembrane region" description="Helical" evidence="15">
    <location>
        <begin position="20"/>
        <end position="39"/>
    </location>
</feature>
<keyword evidence="7 15" id="KW-1133">Transmembrane helix</keyword>
<dbReference type="GO" id="GO:0006811">
    <property type="term" value="P:monoatomic ion transport"/>
    <property type="evidence" value="ECO:0007669"/>
    <property type="project" value="UniProtKB-KW"/>
</dbReference>
<evidence type="ECO:0000313" key="17">
    <source>
        <dbReference type="EMBL" id="EYU32154.1"/>
    </source>
</evidence>
<dbReference type="FunFam" id="3.40.50.80:FF:000039">
    <property type="entry name" value="Ferric reduction oxidase 3"/>
    <property type="match status" value="1"/>
</dbReference>
<keyword evidence="9" id="KW-0408">Iron</keyword>
<dbReference type="GO" id="GO:0046872">
    <property type="term" value="F:metal ion binding"/>
    <property type="evidence" value="ECO:0007669"/>
    <property type="project" value="UniProtKB-KW"/>
</dbReference>
<feature type="transmembrane region" description="Helical" evidence="15">
    <location>
        <begin position="245"/>
        <end position="264"/>
    </location>
</feature>
<dbReference type="InterPro" id="IPR017938">
    <property type="entry name" value="Riboflavin_synthase-like_b-brl"/>
</dbReference>
<evidence type="ECO:0000256" key="9">
    <source>
        <dbReference type="ARBA" id="ARBA00023004"/>
    </source>
</evidence>
<comment type="catalytic activity">
    <reaction evidence="12">
        <text>2 a Fe(II)-siderophore + NAD(+) + H(+) = 2 a Fe(III)-siderophore + NADH</text>
        <dbReference type="Rhea" id="RHEA:15061"/>
        <dbReference type="Rhea" id="RHEA-COMP:11342"/>
        <dbReference type="Rhea" id="RHEA-COMP:11344"/>
        <dbReference type="ChEBI" id="CHEBI:15378"/>
        <dbReference type="ChEBI" id="CHEBI:29033"/>
        <dbReference type="ChEBI" id="CHEBI:29034"/>
        <dbReference type="ChEBI" id="CHEBI:57540"/>
        <dbReference type="ChEBI" id="CHEBI:57945"/>
        <dbReference type="EC" id="1.16.1.7"/>
    </reaction>
</comment>
<feature type="compositionally biased region" description="Low complexity" evidence="14">
    <location>
        <begin position="624"/>
        <end position="634"/>
    </location>
</feature>
<evidence type="ECO:0000256" key="5">
    <source>
        <dbReference type="ARBA" id="ARBA00022692"/>
    </source>
</evidence>
<evidence type="ECO:0000256" key="8">
    <source>
        <dbReference type="ARBA" id="ARBA00023002"/>
    </source>
</evidence>
<feature type="transmembrane region" description="Helical" evidence="15">
    <location>
        <begin position="71"/>
        <end position="89"/>
    </location>
</feature>
<dbReference type="Pfam" id="PF08030">
    <property type="entry name" value="NAD_binding_6"/>
    <property type="match status" value="1"/>
</dbReference>
<feature type="transmembrane region" description="Helical" evidence="15">
    <location>
        <begin position="542"/>
        <end position="567"/>
    </location>
</feature>
<evidence type="ECO:0000259" key="16">
    <source>
        <dbReference type="PROSITE" id="PS51384"/>
    </source>
</evidence>
<evidence type="ECO:0000256" key="3">
    <source>
        <dbReference type="ARBA" id="ARBA00006278"/>
    </source>
</evidence>
<evidence type="ECO:0000256" key="4">
    <source>
        <dbReference type="ARBA" id="ARBA00022448"/>
    </source>
</evidence>
<feature type="transmembrane region" description="Helical" evidence="15">
    <location>
        <begin position="208"/>
        <end position="230"/>
    </location>
</feature>
<comment type="cofactor">
    <cofactor evidence="1">
        <name>FAD</name>
        <dbReference type="ChEBI" id="CHEBI:57692"/>
    </cofactor>
</comment>
<dbReference type="CDD" id="cd06186">
    <property type="entry name" value="NOX_Duox_like_FAD_NADP"/>
    <property type="match status" value="1"/>
</dbReference>
<sequence length="711" mass="80555">MKNKTMGSSSKVAIPAVRGAILLLAVVIFLGNIMMWIIMPTDTYYNDWLLHILAATNSTFFGIQGPIMLDFTFPILFIAILGCLYLHLGNKLQPNFTPRDKKLRFATKPMIVKGLGIVTLTELALLTLFIALCVWYFADYIRHWFKQALQRSIDKDEKLWQTKLDRVGIVTGVTGNLCLTFVFYPVTRSSSILPMLGLTYESSIKYHVWIGNLAMLLFTAHGFLYILYWILTDQLSQMLQWGDHYVSNIAGEISLVCGLCLWITSYPKLRRKLFELFLYTHYLYIPFIIFFVLHIGIGFATIMLPGFYLFLIDRYLRFLQSRDNVRLVSARVLPCRTVELNFSKTPSLSYNPTSTIFVNVPTISKMQWHPFTVTSSSNLEPQVLSVVIKCEGNWTKKLYDVVSSPSPADRLQVSVEGPYGPSTTHFLRNDMLVLISGGSGITPFISIIRELIFIKSTLKCKTPKILIIPIFKNSSNLSILDLILPNSTTPSINFHNLDLQIEAYITREKGHPEDNPQTPRTVWFKPDSSDKPVSPTLGPNSWLWLAAIISSSFVIFLILLGIFNQYVVYPIDRNTNKLYSFTKKGSMNMLLVCFSIVVTASGAFIWNKKQNAKEAKRIQDTEESATSRSSSDSSYGQEDIEMESVSLQSTGKSINVHYAQRPDLKRILLEVKESNVGVLASGPKKMREDVAEICSSVHAENLHFESISFTW</sequence>
<dbReference type="PROSITE" id="PS51384">
    <property type="entry name" value="FAD_FR"/>
    <property type="match status" value="1"/>
</dbReference>
<dbReference type="InterPro" id="IPR013112">
    <property type="entry name" value="FAD-bd_8"/>
</dbReference>
<evidence type="ECO:0000256" key="10">
    <source>
        <dbReference type="ARBA" id="ARBA00023065"/>
    </source>
</evidence>
<feature type="transmembrane region" description="Helical" evidence="15">
    <location>
        <begin position="299"/>
        <end position="316"/>
    </location>
</feature>
<dbReference type="eggNOG" id="KOG0039">
    <property type="taxonomic scope" value="Eukaryota"/>
</dbReference>
<gene>
    <name evidence="17" type="ORF">MIMGU_mgv1a002115mg</name>
</gene>
<keyword evidence="10" id="KW-0406">Ion transport</keyword>
<dbReference type="Gene3D" id="3.40.50.80">
    <property type="entry name" value="Nucleotide-binding domain of ferredoxin-NADP reductase (FNR) module"/>
    <property type="match status" value="2"/>
</dbReference>
<keyword evidence="4" id="KW-0813">Transport</keyword>
<evidence type="ECO:0000256" key="1">
    <source>
        <dbReference type="ARBA" id="ARBA00001974"/>
    </source>
</evidence>
<dbReference type="PANTHER" id="PTHR11972:SF41">
    <property type="entry name" value="FERRIC REDUCTION OXIDASE 2"/>
    <property type="match status" value="1"/>
</dbReference>
<dbReference type="PANTHER" id="PTHR11972">
    <property type="entry name" value="NADPH OXIDASE"/>
    <property type="match status" value="1"/>
</dbReference>
<dbReference type="SFLD" id="SFLDS00052">
    <property type="entry name" value="Ferric_Reductase_Domain"/>
    <property type="match status" value="1"/>
</dbReference>
<dbReference type="SUPFAM" id="SSF52343">
    <property type="entry name" value="Ferredoxin reductase-like, C-terminal NADP-linked domain"/>
    <property type="match status" value="2"/>
</dbReference>
<evidence type="ECO:0000256" key="2">
    <source>
        <dbReference type="ARBA" id="ARBA00004141"/>
    </source>
</evidence>
<dbReference type="Pfam" id="PF08022">
    <property type="entry name" value="FAD_binding_8"/>
    <property type="match status" value="1"/>
</dbReference>
<evidence type="ECO:0000256" key="12">
    <source>
        <dbReference type="ARBA" id="ARBA00050970"/>
    </source>
</evidence>
<comment type="subcellular location">
    <subcellularLocation>
        <location evidence="2">Membrane</location>
        <topology evidence="2">Multi-pass membrane protein</topology>
    </subcellularLocation>
</comment>
<dbReference type="PhylomeDB" id="A0A022QX30"/>
<dbReference type="InterPro" id="IPR013121">
    <property type="entry name" value="Fe_red_NAD-bd_6"/>
</dbReference>
<dbReference type="InterPro" id="IPR013130">
    <property type="entry name" value="Fe3_Rdtase_TM_dom"/>
</dbReference>
<dbReference type="GO" id="GO:0000293">
    <property type="term" value="F:ferric-chelate reductase activity"/>
    <property type="evidence" value="ECO:0000318"/>
    <property type="project" value="GO_Central"/>
</dbReference>
<dbReference type="SFLD" id="SFLDG01168">
    <property type="entry name" value="Ferric_reductase_subgroup_(FRE"/>
    <property type="match status" value="1"/>
</dbReference>
<proteinExistence type="inferred from homology"/>
<dbReference type="InterPro" id="IPR039261">
    <property type="entry name" value="FNR_nucleotide-bd"/>
</dbReference>
<dbReference type="AlphaFoldDB" id="A0A022QX30"/>
<comment type="similarity">
    <text evidence="3">Belongs to the ferric reductase (FRE) family.</text>
</comment>
<keyword evidence="11 15" id="KW-0472">Membrane</keyword>
<evidence type="ECO:0000256" key="14">
    <source>
        <dbReference type="SAM" id="MobiDB-lite"/>
    </source>
</evidence>
<keyword evidence="5 15" id="KW-0812">Transmembrane</keyword>
<dbReference type="GO" id="GO:0140618">
    <property type="term" value="F:ferric-chelate reductase (NADH) activity"/>
    <property type="evidence" value="ECO:0007669"/>
    <property type="project" value="UniProtKB-EC"/>
</dbReference>
<accession>A0A022QX30</accession>
<organism evidence="17 18">
    <name type="scientific">Erythranthe guttata</name>
    <name type="common">Yellow monkey flower</name>
    <name type="synonym">Mimulus guttatus</name>
    <dbReference type="NCBI Taxonomy" id="4155"/>
    <lineage>
        <taxon>Eukaryota</taxon>
        <taxon>Viridiplantae</taxon>
        <taxon>Streptophyta</taxon>
        <taxon>Embryophyta</taxon>
        <taxon>Tracheophyta</taxon>
        <taxon>Spermatophyta</taxon>
        <taxon>Magnoliopsida</taxon>
        <taxon>eudicotyledons</taxon>
        <taxon>Gunneridae</taxon>
        <taxon>Pentapetalae</taxon>
        <taxon>asterids</taxon>
        <taxon>lamiids</taxon>
        <taxon>Lamiales</taxon>
        <taxon>Phrymaceae</taxon>
        <taxon>Erythranthe</taxon>
    </lineage>
</organism>
<name>A0A022QX30_ERYGU</name>
<dbReference type="GO" id="GO:0005886">
    <property type="term" value="C:plasma membrane"/>
    <property type="evidence" value="ECO:0000318"/>
    <property type="project" value="GO_Central"/>
</dbReference>
<dbReference type="SUPFAM" id="SSF63380">
    <property type="entry name" value="Riboflavin synthase domain-like"/>
    <property type="match status" value="1"/>
</dbReference>
<dbReference type="EMBL" id="KI630880">
    <property type="protein sequence ID" value="EYU32154.1"/>
    <property type="molecule type" value="Genomic_DNA"/>
</dbReference>
<dbReference type="InterPro" id="IPR050369">
    <property type="entry name" value="RBOH/FRE"/>
</dbReference>
<evidence type="ECO:0000256" key="15">
    <source>
        <dbReference type="SAM" id="Phobius"/>
    </source>
</evidence>
<feature type="domain" description="FAD-binding FR-type" evidence="16">
    <location>
        <begin position="320"/>
        <end position="425"/>
    </location>
</feature>
<keyword evidence="18" id="KW-1185">Reference proteome</keyword>
<evidence type="ECO:0000313" key="18">
    <source>
        <dbReference type="Proteomes" id="UP000030748"/>
    </source>
</evidence>
<dbReference type="EC" id="1.16.1.7" evidence="13"/>
<evidence type="ECO:0000256" key="7">
    <source>
        <dbReference type="ARBA" id="ARBA00022989"/>
    </source>
</evidence>
<evidence type="ECO:0000256" key="13">
    <source>
        <dbReference type="ARBA" id="ARBA00066905"/>
    </source>
</evidence>
<keyword evidence="6" id="KW-0479">Metal-binding</keyword>
<feature type="region of interest" description="Disordered" evidence="14">
    <location>
        <begin position="615"/>
        <end position="639"/>
    </location>
</feature>
<dbReference type="InterPro" id="IPR017927">
    <property type="entry name" value="FAD-bd_FR_type"/>
</dbReference>